<gene>
    <name evidence="5" type="ORF">RHTO0S_07e03114g</name>
</gene>
<keyword evidence="2" id="KW-0863">Zinc-finger</keyword>
<organism evidence="5">
    <name type="scientific">Rhodotorula toruloides</name>
    <name type="common">Yeast</name>
    <name type="synonym">Rhodosporidium toruloides</name>
    <dbReference type="NCBI Taxonomy" id="5286"/>
    <lineage>
        <taxon>Eukaryota</taxon>
        <taxon>Fungi</taxon>
        <taxon>Dikarya</taxon>
        <taxon>Basidiomycota</taxon>
        <taxon>Pucciniomycotina</taxon>
        <taxon>Microbotryomycetes</taxon>
        <taxon>Sporidiobolales</taxon>
        <taxon>Sporidiobolaceae</taxon>
        <taxon>Rhodotorula</taxon>
    </lineage>
</organism>
<evidence type="ECO:0000313" key="5">
    <source>
        <dbReference type="EMBL" id="CDR42704.1"/>
    </source>
</evidence>
<name>A0A061B4W1_RHOTO</name>
<accession>A0A061B4W1</accession>
<evidence type="ECO:0000256" key="2">
    <source>
        <dbReference type="ARBA" id="ARBA00022771"/>
    </source>
</evidence>
<dbReference type="Gene3D" id="6.10.140.2220">
    <property type="match status" value="1"/>
</dbReference>
<dbReference type="OrthoDB" id="407198at2759"/>
<dbReference type="Pfam" id="PF01753">
    <property type="entry name" value="zf-MYND"/>
    <property type="match status" value="1"/>
</dbReference>
<dbReference type="InterPro" id="IPR002893">
    <property type="entry name" value="Znf_MYND"/>
</dbReference>
<dbReference type="GO" id="GO:0008270">
    <property type="term" value="F:zinc ion binding"/>
    <property type="evidence" value="ECO:0007669"/>
    <property type="project" value="UniProtKB-KW"/>
</dbReference>
<feature type="domain" description="MYND-type" evidence="4">
    <location>
        <begin position="9"/>
        <end position="49"/>
    </location>
</feature>
<sequence length="266" mass="29877">MSSDSTGKCLVCGTATKSRCSACVRAGIHLFFCSPEHQKFVWPVHRYFCGPGKANPWTWPALTPDEAREALEKLDVDPGPSFARPPGGEHNTIADLLKMAYSRKPRGALQSSPYRPLGVLWIILSVFWIQIVLQRYLLPISKPTPLDSALSCIVRWFLCSLRFPPPNLPQPQLKEIPVLFLMAVDAISFKVGIKTEDWRTPLLHRLSVFASWNRSPDRAYEDAIAEHVHPDILKYLEEVVSPADPQAAREIRHAFLSLTAPDLLDT</sequence>
<dbReference type="EMBL" id="LK052942">
    <property type="protein sequence ID" value="CDR42704.1"/>
    <property type="molecule type" value="Genomic_DNA"/>
</dbReference>
<proteinExistence type="predicted"/>
<protein>
    <submittedName>
        <fullName evidence="5">RHTO0S07e03114g1_1</fullName>
    </submittedName>
</protein>
<keyword evidence="3" id="KW-0862">Zinc</keyword>
<evidence type="ECO:0000256" key="3">
    <source>
        <dbReference type="ARBA" id="ARBA00022833"/>
    </source>
</evidence>
<reference evidence="5" key="1">
    <citation type="journal article" date="2014" name="Genome Announc.">
        <title>Draft genome sequence of Rhodosporidium toruloides CECT1137, an oleaginous yeast of biotechnological interest.</title>
        <authorList>
            <person name="Morin N."/>
            <person name="Calcas X."/>
            <person name="Devillers H."/>
            <person name="Durrens P."/>
            <person name="Sherman D.J."/>
            <person name="Nicaud J.-M."/>
            <person name="Neuveglise C."/>
        </authorList>
    </citation>
    <scope>NUCLEOTIDE SEQUENCE</scope>
    <source>
        <strain evidence="5">CECT1137</strain>
    </source>
</reference>
<evidence type="ECO:0000259" key="4">
    <source>
        <dbReference type="Pfam" id="PF01753"/>
    </source>
</evidence>
<dbReference type="SUPFAM" id="SSF144232">
    <property type="entry name" value="HIT/MYND zinc finger-like"/>
    <property type="match status" value="1"/>
</dbReference>
<evidence type="ECO:0000256" key="1">
    <source>
        <dbReference type="ARBA" id="ARBA00022723"/>
    </source>
</evidence>
<keyword evidence="1" id="KW-0479">Metal-binding</keyword>
<dbReference type="AlphaFoldDB" id="A0A061B4W1"/>